<reference evidence="6 7" key="1">
    <citation type="submission" date="2024-11" db="EMBL/GenBank/DDBJ databases">
        <title>Chromosome-level genome assembly of Eucalyptus globulus Labill. provides insights into its genome evolution.</title>
        <authorList>
            <person name="Li X."/>
        </authorList>
    </citation>
    <scope>NUCLEOTIDE SEQUENCE [LARGE SCALE GENOMIC DNA]</scope>
    <source>
        <strain evidence="6">CL2024</strain>
        <tissue evidence="6">Fresh tender leaves</tissue>
    </source>
</reference>
<evidence type="ECO:0000313" key="6">
    <source>
        <dbReference type="EMBL" id="KAL3736760.1"/>
    </source>
</evidence>
<dbReference type="AlphaFoldDB" id="A0ABD3K9R8"/>
<dbReference type="Gene3D" id="1.10.600.10">
    <property type="entry name" value="Farnesyl Diphosphate Synthase"/>
    <property type="match status" value="1"/>
</dbReference>
<feature type="non-terminal residue" evidence="6">
    <location>
        <position position="227"/>
    </location>
</feature>
<dbReference type="InterPro" id="IPR008949">
    <property type="entry name" value="Isoprenoid_synthase_dom_sf"/>
</dbReference>
<evidence type="ECO:0000256" key="4">
    <source>
        <dbReference type="ARBA" id="ARBA00023239"/>
    </source>
</evidence>
<dbReference type="InterPro" id="IPR050148">
    <property type="entry name" value="Terpene_synthase-like"/>
</dbReference>
<evidence type="ECO:0000256" key="1">
    <source>
        <dbReference type="ARBA" id="ARBA00001946"/>
    </source>
</evidence>
<keyword evidence="7" id="KW-1185">Reference proteome</keyword>
<organism evidence="6 7">
    <name type="scientific">Eucalyptus globulus</name>
    <name type="common">Tasmanian blue gum</name>
    <dbReference type="NCBI Taxonomy" id="34317"/>
    <lineage>
        <taxon>Eukaryota</taxon>
        <taxon>Viridiplantae</taxon>
        <taxon>Streptophyta</taxon>
        <taxon>Embryophyta</taxon>
        <taxon>Tracheophyta</taxon>
        <taxon>Spermatophyta</taxon>
        <taxon>Magnoliopsida</taxon>
        <taxon>eudicotyledons</taxon>
        <taxon>Gunneridae</taxon>
        <taxon>Pentapetalae</taxon>
        <taxon>rosids</taxon>
        <taxon>malvids</taxon>
        <taxon>Myrtales</taxon>
        <taxon>Myrtaceae</taxon>
        <taxon>Myrtoideae</taxon>
        <taxon>Eucalypteae</taxon>
        <taxon>Eucalyptus</taxon>
    </lineage>
</organism>
<dbReference type="Pfam" id="PF03936">
    <property type="entry name" value="Terpene_synth_C"/>
    <property type="match status" value="1"/>
</dbReference>
<comment type="cofactor">
    <cofactor evidence="1">
        <name>Mg(2+)</name>
        <dbReference type="ChEBI" id="CHEBI:18420"/>
    </cofactor>
</comment>
<dbReference type="Proteomes" id="UP001634007">
    <property type="component" value="Unassembled WGS sequence"/>
</dbReference>
<proteinExistence type="predicted"/>
<dbReference type="PANTHER" id="PTHR31739">
    <property type="entry name" value="ENT-COPALYL DIPHOSPHATE SYNTHASE, CHLOROPLASTIC"/>
    <property type="match status" value="1"/>
</dbReference>
<evidence type="ECO:0000256" key="2">
    <source>
        <dbReference type="ARBA" id="ARBA00022723"/>
    </source>
</evidence>
<gene>
    <name evidence="6" type="ORF">ACJRO7_025663</name>
</gene>
<dbReference type="GO" id="GO:0046872">
    <property type="term" value="F:metal ion binding"/>
    <property type="evidence" value="ECO:0007669"/>
    <property type="project" value="UniProtKB-KW"/>
</dbReference>
<comment type="caution">
    <text evidence="6">The sequence shown here is derived from an EMBL/GenBank/DDBJ whole genome shotgun (WGS) entry which is preliminary data.</text>
</comment>
<dbReference type="EMBL" id="JBJKBG010000006">
    <property type="protein sequence ID" value="KAL3736760.1"/>
    <property type="molecule type" value="Genomic_DNA"/>
</dbReference>
<protein>
    <recommendedName>
        <fullName evidence="5">Terpene synthase metal-binding domain-containing protein</fullName>
    </recommendedName>
</protein>
<name>A0ABD3K9R8_EUCGL</name>
<sequence>MTSLMLVALQRGMKILYDCLEMLTAVLSKFKSYFRHFTISETGDKAVTWHGRNLTVHVAQIWLETLESMLTEAERARKKTVPTMDEYIANASVSFGLGPIVLPALYLVGPKLSEKQVESPEYHNLFRLMSTSRRLLNDIQSYERESKQGKLHAVTLQMLDRSGTSEREAIERISSIIISMRRELLKLVLQEKDSIIPRACKDLFWKMSAVMHLFYMNADGFASDEKT</sequence>
<evidence type="ECO:0000256" key="3">
    <source>
        <dbReference type="ARBA" id="ARBA00022842"/>
    </source>
</evidence>
<dbReference type="SUPFAM" id="SSF48576">
    <property type="entry name" value="Terpenoid synthases"/>
    <property type="match status" value="1"/>
</dbReference>
<accession>A0ABD3K9R8</accession>
<dbReference type="InterPro" id="IPR005630">
    <property type="entry name" value="Terpene_synthase_metal-bd"/>
</dbReference>
<evidence type="ECO:0000313" key="7">
    <source>
        <dbReference type="Proteomes" id="UP001634007"/>
    </source>
</evidence>
<dbReference type="PANTHER" id="PTHR31739:SF3">
    <property type="entry name" value="ENT-KAUR-16-ENE SYNTHASE, CHLOROPLASTIC"/>
    <property type="match status" value="1"/>
</dbReference>
<keyword evidence="3" id="KW-0460">Magnesium</keyword>
<feature type="domain" description="Terpene synthase metal-binding" evidence="5">
    <location>
        <begin position="38"/>
        <end position="182"/>
    </location>
</feature>
<dbReference type="GO" id="GO:0016829">
    <property type="term" value="F:lyase activity"/>
    <property type="evidence" value="ECO:0007669"/>
    <property type="project" value="UniProtKB-KW"/>
</dbReference>
<keyword evidence="4" id="KW-0456">Lyase</keyword>
<evidence type="ECO:0000259" key="5">
    <source>
        <dbReference type="Pfam" id="PF03936"/>
    </source>
</evidence>
<keyword evidence="2" id="KW-0479">Metal-binding</keyword>